<evidence type="ECO:0000259" key="41">
    <source>
        <dbReference type="PROSITE" id="PS51874"/>
    </source>
</evidence>
<feature type="domain" description="SF3 helicase" evidence="40">
    <location>
        <begin position="1168"/>
        <end position="1329"/>
    </location>
</feature>
<keyword evidence="29" id="KW-0406">Ion transport</keyword>
<dbReference type="GO" id="GO:0034220">
    <property type="term" value="P:monoatomic ion transmembrane transport"/>
    <property type="evidence" value="ECO:0007669"/>
    <property type="project" value="UniProtKB-KW"/>
</dbReference>
<dbReference type="PROSITE" id="PS51874">
    <property type="entry name" value="PCV_3C_PRO"/>
    <property type="match status" value="1"/>
</dbReference>
<keyword evidence="17" id="KW-1143">T=pseudo3 icosahedral capsid protein</keyword>
<evidence type="ECO:0000256" key="19">
    <source>
        <dbReference type="ARBA" id="ARBA00022741"/>
    </source>
</evidence>
<dbReference type="GO" id="GO:0004197">
    <property type="term" value="F:cysteine-type endopeptidase activity"/>
    <property type="evidence" value="ECO:0007669"/>
    <property type="project" value="InterPro"/>
</dbReference>
<evidence type="ECO:0000256" key="17">
    <source>
        <dbReference type="ARBA" id="ARBA00022706"/>
    </source>
</evidence>
<dbReference type="InterPro" id="IPR033703">
    <property type="entry name" value="Rhv-like"/>
</dbReference>
<keyword evidence="22" id="KW-0347">Helicase</keyword>
<evidence type="ECO:0000256" key="37">
    <source>
        <dbReference type="ARBA" id="ARBA00047984"/>
    </source>
</evidence>
<evidence type="ECO:0000256" key="26">
    <source>
        <dbReference type="ARBA" id="ARBA00022870"/>
    </source>
</evidence>
<feature type="domain" description="RdRp catalytic" evidence="39">
    <location>
        <begin position="1978"/>
        <end position="2096"/>
    </location>
</feature>
<evidence type="ECO:0000256" key="32">
    <source>
        <dbReference type="ARBA" id="ARBA00023288"/>
    </source>
</evidence>
<dbReference type="InterPro" id="IPR044067">
    <property type="entry name" value="PCV_3C_PRO"/>
</dbReference>
<evidence type="ECO:0000256" key="23">
    <source>
        <dbReference type="ARBA" id="ARBA00022807"/>
    </source>
</evidence>
<keyword evidence="8" id="KW-1036">Host cytoplasmic vesicle</keyword>
<evidence type="ECO:0000256" key="9">
    <source>
        <dbReference type="ARBA" id="ARBA00022520"/>
    </source>
</evidence>
<keyword evidence="32" id="KW-0449">Lipoprotein</keyword>
<dbReference type="InterPro" id="IPR001205">
    <property type="entry name" value="RNA-dir_pol_C"/>
</dbReference>
<organism evidence="42 43">
    <name type="scientific">mischivirus D1</name>
    <dbReference type="NCBI Taxonomy" id="3118125"/>
    <lineage>
        <taxon>Viruses</taxon>
        <taxon>Riboviria</taxon>
        <taxon>Orthornavirae</taxon>
        <taxon>Pisuviricota</taxon>
        <taxon>Pisoniviricetes</taxon>
        <taxon>Picornavirales</taxon>
        <taxon>Picornaviridae</taxon>
        <taxon>Caphthovirinae</taxon>
        <taxon>Mischivirus</taxon>
        <taxon>Mischivirus defoxi</taxon>
        <taxon>Mischivirus D</taxon>
    </lineage>
</organism>
<dbReference type="PROSITE" id="PS50507">
    <property type="entry name" value="RDRP_SSRNA_POS"/>
    <property type="match status" value="1"/>
</dbReference>
<dbReference type="GO" id="GO:0005524">
    <property type="term" value="F:ATP binding"/>
    <property type="evidence" value="ECO:0007669"/>
    <property type="project" value="UniProtKB-KW"/>
</dbReference>
<evidence type="ECO:0000313" key="43">
    <source>
        <dbReference type="Proteomes" id="UP000297106"/>
    </source>
</evidence>
<evidence type="ECO:0000256" key="11">
    <source>
        <dbReference type="ARBA" id="ARBA00022561"/>
    </source>
</evidence>
<keyword evidence="30" id="KW-0472">Membrane</keyword>
<reference evidence="42 43" key="1">
    <citation type="submission" date="2017-01" db="EMBL/GenBank/DDBJ databases">
        <title>A Novel Canine Picornavirus Isolated from American Foxhound.</title>
        <authorList>
            <person name="Norby E.A."/>
            <person name="Marchwicki R.H."/>
            <person name="Jarman R.G."/>
            <person name="Keiser P.B."/>
            <person name="Binn L.N."/>
            <person name="Hang J."/>
        </authorList>
    </citation>
    <scope>NUCLEOTIDE SEQUENCE [LARGE SCALE GENOMIC DNA]</scope>
    <source>
        <strain evidence="42">A128thr</strain>
    </source>
</reference>
<keyword evidence="21" id="KW-1161">Viral attachment to host cell</keyword>
<dbReference type="InterPro" id="IPR059138">
    <property type="entry name" value="Pico_VP1"/>
</dbReference>
<evidence type="ECO:0000256" key="28">
    <source>
        <dbReference type="ARBA" id="ARBA00023039"/>
    </source>
</evidence>
<sequence>MSSMCKCGSYACKGCWMNKICKCQRASCTGCWMNSPEFIVQDLRVGPERAKKRQHDFSPVDLKRLKSEGAMESKPSNNNSNNEGTVINNYYANSYYGSIDASGQGFGKPSSTAHQLLGGVGSLMGNLLKDQETEETTNLSDRVYTEKVGNTAINTQSFVGRLLGYAKRHTGRAIMSASDEPAVASPSTQRFFSIRLAQWTASQGPYDYITFTPTRRLLQGAGVFSTMLQNHTLFKSGWRVQVQVNASQFHSGALLVFFAPEFLKAQISDEEITHEWDDLINWQNPHLNAWDKVDSKINLFSQTPEQWTLYPHQILNLRTNSTVSLEVPYVNCTPGEYCDNHSSWTLVICVLSKLTFPSGSSSALDVNLSIAPVKPVWHGVHHPPMVGQAPIPVRVRENFSQFLTTIPDKTDPCYGNVAGPKHFLPAEIKNFVEIAQMPSFLSITTGSVEGPTFSVGSYSENPCLQFNVIITDKHLFRTSLCAASLNFVNYRGSLVLNFTFVGSAMCFGKFLCAYTPPGAGKPSSIEEAMLGTYAIWDVGLNSTFRMVIPYVSLSEFRLCYSKVTSPLDAAGWFSVFQYTQLTFPAGVPNSANVLVTACGGTDFELRLPYTPMVNEDTGNAETGLPDIPSPGTDFLSSDVAQYSTFASSLQHFYDRSLYFGVLGVTSRLASTARKRVLTPFFVKDDDITIGREKLTQFCYPFVASTCFSYWRSDLEITVVPNGLKTGETYSIVWVPVAGHDSSEGRSYLGEEKINKILMTNTPVATAVSPNPVSFMIPYTSPLSHLPVTFDGHGSYDIAKSRYGVAPAAHFGTLFCFVNSQVNGTVSLFLRFKNFHAYCPRPFFMVMRNWKTDDHRGRLRLNGNTISLKSQGWIRDLILDGDVESNPGPADTLMQAAMKDLMSGECFKPEEKKVFQTLLSKLKSVNGKSKNMAPTAKAKVDEDMAAFQRFLESDDPIETLVNGWDTVRQMQEIYKGVKEKFSSNSFWYQLFLKFAKFLVMVMTWAANPTPSVTLGMMAIATLDALSTSSLVNFVKSFLEPKLGAPPCEPKCPKNNKLFGSLRKLFNCGGKLQDESWDSVTKANHGFNLLKNLDWVVKLIVSIVDWIRSWFEKKELTDQCKLAEMMEQFGEKAAEISNYRCGNLCDEPKEAFKWMKELFDLATKTQKTNIAVLAQKYLSNKSNDKARMEPIVVVLRGKPGAGKSIASQLLAQAVSKMNAGFQSVYSFPPDSDHLDGYSGQYAVIMDDLGQNPDGKDFATFCQMVSTTNFIPSMAHLSEKGRPFRSNFIVATTNLAEFRPVTIADPGAVDRRITFDLTVTPGSACTIQGKLDLAKAITPDGPALGPFKQQCEILHKTGLKFTCNRNRKLEMSLLELIDAINEEINRKTKVLTSFTSLVFQGPMNGCVVPEREADMIEMINLEPEFKGKLIDEIKMVKQEVVSLRQLQQEFYKFSLFISLASSALWIGYKIYDWYAGKKDDSEELIEKVVEKPEPNVKPEVKAKFLEPGEPQAAYEGIVKKQKVQKLRLEGPKHTKQESQGPAQANQDFERFVATHVVSTFSVHIKDKIYSQSCILVSERALLVNTHTWQQEFQCFEVRGFKYTKEQCEFVDLVVDDIYTDMTMVKLPPGQKFKNNVSKFMSKKDPFPQRTTSVIGISANGPLFYSGKILRSPATLEIQRGLTSNMFLYQASTANGYCGSAVVGVSGGRKCILGVHSAGASGIAGGVWITQEHLRQALRYFDFSASLESQGKLTVVGNGPTVHVVRKTKLKPSVAFPIFKPDAGPAVLSGKDKRLDEGIDFDKGLFSKHTGDLKKLPHEFRVAAEWYANEIFNLLGKDNSPLSVHDAIVGYEWLDGMDPKTSPGLPFSMQSVSRTDLIDFETGTVISRELAQIYNKFVDGDYSDHCFQTFLKDEIRSNAKIKVGKTRIVDVPNLAHVLLGRVLLGRFCSKMHANPGTETGSAIGCNPDVDWTKFAQELIQKRYVYDVDYSNFDATHSSAMFDLVKEVFFSPKNGFSPDLGPYLDSLKTSTHAWLDERYLIEGGLPSGCSATSILNTVMNNIIIRALLLLTYKNFECDDILVLSYGDDLLVASDYQIDFNRVKRVAEEHTNYVLTTANKAPTFPLESSLLDVQFLKRRFVPFDVLNFVFRPVMATDNLKTMLSFYQPGSQAAKLISVAQLAFHSGYDIYEMLFSPFREAGFKVPSWWILEDSWQQGFY</sequence>
<dbReference type="GO" id="GO:0003723">
    <property type="term" value="F:RNA binding"/>
    <property type="evidence" value="ECO:0007669"/>
    <property type="project" value="InterPro"/>
</dbReference>
<evidence type="ECO:0000256" key="5">
    <source>
        <dbReference type="ARBA" id="ARBA00020107"/>
    </source>
</evidence>
<dbReference type="PRINTS" id="PR00918">
    <property type="entry name" value="CALICVIRUSNS"/>
</dbReference>
<keyword evidence="13" id="KW-0945">Host-virus interaction</keyword>
<dbReference type="InterPro" id="IPR007094">
    <property type="entry name" value="RNA-dir_pol_PSvirus"/>
</dbReference>
<dbReference type="Gene3D" id="1.20.960.20">
    <property type="match status" value="1"/>
</dbReference>
<keyword evidence="25" id="KW-0946">Virion</keyword>
<keyword evidence="31" id="KW-1035">Host cytoplasm</keyword>
<accession>A0A1P8SNT4</accession>
<dbReference type="PROSITE" id="PS51218">
    <property type="entry name" value="SF3_HELICASE_2"/>
    <property type="match status" value="1"/>
</dbReference>
<keyword evidence="11" id="KW-0167">Capsid protein</keyword>
<keyword evidence="27" id="KW-0693">Viral RNA replication</keyword>
<keyword evidence="28" id="KW-1182">Viral ion channel</keyword>
<comment type="function">
    <text evidence="36">Replicates the genomic and antigenomic RNAs by recognizing replications specific signals. Performs VPg uridylylation.</text>
</comment>
<dbReference type="Pfam" id="PF00910">
    <property type="entry name" value="RNA_helicase"/>
    <property type="match status" value="1"/>
</dbReference>
<evidence type="ECO:0000256" key="4">
    <source>
        <dbReference type="ARBA" id="ARBA00004328"/>
    </source>
</evidence>
<evidence type="ECO:0000256" key="27">
    <source>
        <dbReference type="ARBA" id="ARBA00022953"/>
    </source>
</evidence>
<evidence type="ECO:0000256" key="1">
    <source>
        <dbReference type="ARBA" id="ARBA00002982"/>
    </source>
</evidence>
<keyword evidence="23" id="KW-0788">Thiol protease</keyword>
<evidence type="ECO:0000256" key="13">
    <source>
        <dbReference type="ARBA" id="ARBA00022581"/>
    </source>
</evidence>
<keyword evidence="16" id="KW-0548">Nucleotidyltransferase</keyword>
<dbReference type="InterPro" id="IPR043128">
    <property type="entry name" value="Rev_trsase/Diguanyl_cyclase"/>
</dbReference>
<keyword evidence="24" id="KW-0067">ATP-binding</keyword>
<evidence type="ECO:0000259" key="40">
    <source>
        <dbReference type="PROSITE" id="PS51218"/>
    </source>
</evidence>
<evidence type="ECO:0000256" key="14">
    <source>
        <dbReference type="ARBA" id="ARBA00022670"/>
    </source>
</evidence>
<dbReference type="Pfam" id="PF22663">
    <property type="entry name" value="Rhv_5"/>
    <property type="match status" value="1"/>
</dbReference>
<dbReference type="InterPro" id="IPR014759">
    <property type="entry name" value="Helicase_SF3_ssRNA_vir"/>
</dbReference>
<evidence type="ECO:0000256" key="34">
    <source>
        <dbReference type="ARBA" id="ARBA00023303"/>
    </source>
</evidence>
<evidence type="ECO:0000256" key="3">
    <source>
        <dbReference type="ARBA" id="ARBA00004307"/>
    </source>
</evidence>
<evidence type="ECO:0000259" key="39">
    <source>
        <dbReference type="PROSITE" id="PS50507"/>
    </source>
</evidence>
<evidence type="ECO:0000256" key="16">
    <source>
        <dbReference type="ARBA" id="ARBA00022695"/>
    </source>
</evidence>
<evidence type="ECO:0000256" key="33">
    <source>
        <dbReference type="ARBA" id="ARBA00023296"/>
    </source>
</evidence>
<dbReference type="Gene3D" id="4.10.90.10">
    <property type="entry name" value="Capsid protein VP4 superfamily, Picornavirus"/>
    <property type="match status" value="1"/>
</dbReference>
<dbReference type="CDD" id="cd00205">
    <property type="entry name" value="rhv_like"/>
    <property type="match status" value="3"/>
</dbReference>
<keyword evidence="12" id="KW-1048">Host nucleus</keyword>
<dbReference type="GO" id="GO:0046718">
    <property type="term" value="P:symbiont entry into host cell"/>
    <property type="evidence" value="ECO:0007669"/>
    <property type="project" value="UniProtKB-KW"/>
</dbReference>
<keyword evidence="10" id="KW-0597">Phosphoprotein</keyword>
<dbReference type="GO" id="GO:0039618">
    <property type="term" value="C:T=pseudo3 icosahedral viral capsid"/>
    <property type="evidence" value="ECO:0007669"/>
    <property type="project" value="UniProtKB-KW"/>
</dbReference>
<dbReference type="EMBL" id="KY512802">
    <property type="protein sequence ID" value="APY24210.1"/>
    <property type="molecule type" value="Genomic_RNA"/>
</dbReference>
<dbReference type="Gene3D" id="2.40.10.10">
    <property type="entry name" value="Trypsin-like serine proteases"/>
    <property type="match status" value="1"/>
</dbReference>
<dbReference type="Proteomes" id="UP000297106">
    <property type="component" value="Segment"/>
</dbReference>
<keyword evidence="34" id="KW-0407">Ion channel</keyword>
<dbReference type="GO" id="GO:0006508">
    <property type="term" value="P:proteolysis"/>
    <property type="evidence" value="ECO:0007669"/>
    <property type="project" value="UniProtKB-KW"/>
</dbReference>
<dbReference type="InterPro" id="IPR001676">
    <property type="entry name" value="Picornavirus_capsid"/>
</dbReference>
<dbReference type="GO" id="GO:0003724">
    <property type="term" value="F:RNA helicase activity"/>
    <property type="evidence" value="ECO:0007669"/>
    <property type="project" value="InterPro"/>
</dbReference>
<dbReference type="InterPro" id="IPR000199">
    <property type="entry name" value="Peptidase_C3A/C3B_picornavir"/>
</dbReference>
<evidence type="ECO:0000256" key="36">
    <source>
        <dbReference type="ARBA" id="ARBA00045446"/>
    </source>
</evidence>
<comment type="function">
    <text evidence="1">VP0 precursor is a component of immature procapsids.</text>
</comment>
<dbReference type="InterPro" id="IPR000605">
    <property type="entry name" value="Helicase_SF3_ssDNA/RNA_vir"/>
</dbReference>
<dbReference type="GO" id="GO:0039694">
    <property type="term" value="P:viral RNA genome replication"/>
    <property type="evidence" value="ECO:0007669"/>
    <property type="project" value="InterPro"/>
</dbReference>
<keyword evidence="14" id="KW-0645">Protease</keyword>
<evidence type="ECO:0000256" key="7">
    <source>
        <dbReference type="ARBA" id="ARBA00022484"/>
    </source>
</evidence>
<evidence type="ECO:0000256" key="20">
    <source>
        <dbReference type="ARBA" id="ARBA00022801"/>
    </source>
</evidence>
<dbReference type="Gene3D" id="3.30.70.270">
    <property type="match status" value="2"/>
</dbReference>
<evidence type="ECO:0000256" key="22">
    <source>
        <dbReference type="ARBA" id="ARBA00022806"/>
    </source>
</evidence>
<name>A0A1P8SNT4_9PICO</name>
<proteinExistence type="predicted"/>
<dbReference type="GO" id="GO:0005198">
    <property type="term" value="F:structural molecule activity"/>
    <property type="evidence" value="ECO:0007669"/>
    <property type="project" value="InterPro"/>
</dbReference>
<dbReference type="InterPro" id="IPR009003">
    <property type="entry name" value="Peptidase_S1_PA"/>
</dbReference>
<evidence type="ECO:0000256" key="31">
    <source>
        <dbReference type="ARBA" id="ARBA00023200"/>
    </source>
</evidence>
<evidence type="ECO:0000256" key="29">
    <source>
        <dbReference type="ARBA" id="ARBA00023065"/>
    </source>
</evidence>
<keyword evidence="33" id="KW-1160">Virus entry into host cell</keyword>
<keyword evidence="20" id="KW-0378">Hydrolase</keyword>
<dbReference type="Pfam" id="PF00548">
    <property type="entry name" value="Peptidase_C3"/>
    <property type="match status" value="1"/>
</dbReference>
<evidence type="ECO:0000256" key="18">
    <source>
        <dbReference type="ARBA" id="ARBA00022707"/>
    </source>
</evidence>
<evidence type="ECO:0000256" key="12">
    <source>
        <dbReference type="ARBA" id="ARBA00022562"/>
    </source>
</evidence>
<dbReference type="GO" id="GO:0044162">
    <property type="term" value="C:host cell cytoplasmic vesicle membrane"/>
    <property type="evidence" value="ECO:0007669"/>
    <property type="project" value="UniProtKB-SubCell"/>
</dbReference>
<evidence type="ECO:0000256" key="38">
    <source>
        <dbReference type="SAM" id="MobiDB-lite"/>
    </source>
</evidence>
<evidence type="ECO:0000313" key="42">
    <source>
        <dbReference type="EMBL" id="APY24210.1"/>
    </source>
</evidence>
<evidence type="ECO:0000256" key="15">
    <source>
        <dbReference type="ARBA" id="ARBA00022679"/>
    </source>
</evidence>
<dbReference type="GO" id="GO:0006351">
    <property type="term" value="P:DNA-templated transcription"/>
    <property type="evidence" value="ECO:0007669"/>
    <property type="project" value="InterPro"/>
</dbReference>
<evidence type="ECO:0000256" key="35">
    <source>
        <dbReference type="ARBA" id="ARBA00033716"/>
    </source>
</evidence>
<feature type="domain" description="Peptidase C3" evidence="41">
    <location>
        <begin position="1540"/>
        <end position="1730"/>
    </location>
</feature>
<dbReference type="InterPro" id="IPR004004">
    <property type="entry name" value="Helic/Pol/Pept_Calicivir-typ"/>
</dbReference>
<keyword evidence="6" id="KW-0813">Transport</keyword>
<evidence type="ECO:0000256" key="6">
    <source>
        <dbReference type="ARBA" id="ARBA00022448"/>
    </source>
</evidence>
<evidence type="ECO:0000256" key="10">
    <source>
        <dbReference type="ARBA" id="ARBA00022553"/>
    </source>
</evidence>
<evidence type="ECO:0000256" key="2">
    <source>
        <dbReference type="ARBA" id="ARBA00004295"/>
    </source>
</evidence>
<dbReference type="Gene3D" id="2.60.120.20">
    <property type="match status" value="3"/>
</dbReference>
<dbReference type="GO" id="GO:0015267">
    <property type="term" value="F:channel activity"/>
    <property type="evidence" value="ECO:0007669"/>
    <property type="project" value="UniProtKB-KW"/>
</dbReference>
<keyword evidence="19" id="KW-0547">Nucleotide-binding</keyword>
<keyword evidence="18" id="KW-0519">Myristate</keyword>
<dbReference type="SUPFAM" id="SSF88633">
    <property type="entry name" value="Positive stranded ssRNA viruses"/>
    <property type="match status" value="2"/>
</dbReference>
<comment type="catalytic activity">
    <reaction evidence="37">
        <text>ATP + H2O = ADP + phosphate + H(+)</text>
        <dbReference type="Rhea" id="RHEA:13065"/>
        <dbReference type="ChEBI" id="CHEBI:15377"/>
        <dbReference type="ChEBI" id="CHEBI:15378"/>
        <dbReference type="ChEBI" id="CHEBI:30616"/>
        <dbReference type="ChEBI" id="CHEBI:43474"/>
        <dbReference type="ChEBI" id="CHEBI:456216"/>
        <dbReference type="EC" id="3.6.4.13"/>
    </reaction>
</comment>
<dbReference type="SUPFAM" id="SSF50494">
    <property type="entry name" value="Trypsin-like serine proteases"/>
    <property type="match status" value="1"/>
</dbReference>
<dbReference type="Pfam" id="PF00680">
    <property type="entry name" value="RdRP_1"/>
    <property type="match status" value="1"/>
</dbReference>
<keyword evidence="26" id="KW-1043">Host membrane</keyword>
<keyword evidence="43" id="KW-1185">Reference proteome</keyword>
<dbReference type="GO" id="GO:0042025">
    <property type="term" value="C:host cell nucleus"/>
    <property type="evidence" value="ECO:0007669"/>
    <property type="project" value="UniProtKB-SubCell"/>
</dbReference>
<comment type="function">
    <text evidence="35">Lies on the inner surface of the capsid shell. After binding to the host receptor, the capsid undergoes conformational changes. Capsid protein VP4 is released, capsid protein VP1 N-terminus is externalized, and together, they shape a pore in the host membrane through which the viral genome is translocated into the host cell cytoplasm. After genome has been released, the channel shrinks.</text>
</comment>
<evidence type="ECO:0000256" key="30">
    <source>
        <dbReference type="ARBA" id="ARBA00023136"/>
    </source>
</evidence>
<dbReference type="GO" id="GO:0003968">
    <property type="term" value="F:RNA-directed RNA polymerase activity"/>
    <property type="evidence" value="ECO:0007669"/>
    <property type="project" value="UniProtKB-KW"/>
</dbReference>
<dbReference type="GO" id="GO:0019062">
    <property type="term" value="P:virion attachment to host cell"/>
    <property type="evidence" value="ECO:0007669"/>
    <property type="project" value="UniProtKB-KW"/>
</dbReference>
<evidence type="ECO:0000256" key="25">
    <source>
        <dbReference type="ARBA" id="ARBA00022844"/>
    </source>
</evidence>
<protein>
    <recommendedName>
        <fullName evidence="5">Genome polyprotein</fullName>
    </recommendedName>
</protein>
<feature type="compositionally biased region" description="Basic and acidic residues" evidence="38">
    <location>
        <begin position="49"/>
        <end position="71"/>
    </location>
</feature>
<dbReference type="SUPFAM" id="SSF56672">
    <property type="entry name" value="DNA/RNA polymerases"/>
    <property type="match status" value="1"/>
</dbReference>
<comment type="subcellular location">
    <subcellularLocation>
        <location evidence="2">Host cytoplasmic vesicle membrane</location>
        <topology evidence="2">Peripheral membrane protein</topology>
        <orientation evidence="2">Cytoplasmic side</orientation>
    </subcellularLocation>
    <subcellularLocation>
        <location evidence="3">Host nucleus</location>
        <location evidence="3">Host nucleolus</location>
    </subcellularLocation>
    <subcellularLocation>
        <location evidence="4">Virion</location>
    </subcellularLocation>
</comment>
<dbReference type="InterPro" id="IPR043502">
    <property type="entry name" value="DNA/RNA_pol_sf"/>
</dbReference>
<evidence type="ECO:0000256" key="21">
    <source>
        <dbReference type="ARBA" id="ARBA00022804"/>
    </source>
</evidence>
<dbReference type="InterPro" id="IPR043504">
    <property type="entry name" value="Peptidase_S1_PA_chymotrypsin"/>
</dbReference>
<feature type="region of interest" description="Disordered" evidence="38">
    <location>
        <begin position="49"/>
        <end position="84"/>
    </location>
</feature>
<keyword evidence="7" id="KW-0696">RNA-directed RNA polymerase</keyword>
<keyword evidence="15" id="KW-0808">Transferase</keyword>
<keyword evidence="9" id="KW-0191">Covalent protein-RNA linkage</keyword>
<evidence type="ECO:0000256" key="8">
    <source>
        <dbReference type="ARBA" id="ARBA00022488"/>
    </source>
</evidence>
<dbReference type="Pfam" id="PF00073">
    <property type="entry name" value="Rhv"/>
    <property type="match status" value="2"/>
</dbReference>
<dbReference type="InterPro" id="IPR029053">
    <property type="entry name" value="Viral_coat"/>
</dbReference>
<dbReference type="InterPro" id="IPR037080">
    <property type="entry name" value="Capsid_VP4_sf_Picornavirus"/>
</dbReference>
<evidence type="ECO:0000256" key="24">
    <source>
        <dbReference type="ARBA" id="ARBA00022840"/>
    </source>
</evidence>
<dbReference type="InterPro" id="IPR027417">
    <property type="entry name" value="P-loop_NTPase"/>
</dbReference>
<dbReference type="SUPFAM" id="SSF52540">
    <property type="entry name" value="P-loop containing nucleoside triphosphate hydrolases"/>
    <property type="match status" value="1"/>
</dbReference>